<dbReference type="eggNOG" id="COG0438">
    <property type="taxonomic scope" value="Bacteria"/>
</dbReference>
<organism evidence="1 2">
    <name type="scientific">Ferrimonas balearica (strain DSM 9799 / CCM 4581 / KCTC 23876 / PAT)</name>
    <dbReference type="NCBI Taxonomy" id="550540"/>
    <lineage>
        <taxon>Bacteria</taxon>
        <taxon>Pseudomonadati</taxon>
        <taxon>Pseudomonadota</taxon>
        <taxon>Gammaproteobacteria</taxon>
        <taxon>Alteromonadales</taxon>
        <taxon>Ferrimonadaceae</taxon>
        <taxon>Ferrimonas</taxon>
    </lineage>
</organism>
<name>E1SP03_FERBD</name>
<gene>
    <name evidence="1" type="ordered locus">Fbal_0438</name>
</gene>
<keyword evidence="2" id="KW-1185">Reference proteome</keyword>
<proteinExistence type="predicted"/>
<dbReference type="OrthoDB" id="7593532at2"/>
<sequence>MSLNFVERLRLWPTPRKTGLFQPQSRETSNKIERTWVVSELNTPTMDYYFRSRQHRFRRYQELCSRQLPEKGHPLWTAANARVILSRNVPLRWLHALNALSVKPASIVWFIDDDIPGAHQDKSLPDDYRKRLSKWYTQAYPLLQSLCTEVWVSTRYLAEKYALPDQSVLPPLQLSSPCNSMVKCFYHGSSSHTLEWAFIHQFVTAVQARYPNTWFELIGDHSLKRRFKGVPRVTIIHPLDWQNYQALIQSRRMDIGLVPLYDSPFNRARSHTKMLDIHRQGAIGIYGSRFPLANRIKDEEAGVVCEDGLDNWLHAFSYAMEMPKDKTFEKATRLIESVESAEQ</sequence>
<dbReference type="RefSeq" id="WP_013343958.1">
    <property type="nucleotide sequence ID" value="NC_014541.1"/>
</dbReference>
<dbReference type="HOGENOM" id="CLU_071564_0_0_6"/>
<dbReference type="KEGG" id="fbl:Fbal_0438"/>
<accession>E1SP03</accession>
<dbReference type="AlphaFoldDB" id="E1SP03"/>
<protein>
    <submittedName>
        <fullName evidence="1">Uncharacterized protein</fullName>
    </submittedName>
</protein>
<reference evidence="1 2" key="1">
    <citation type="journal article" date="2010" name="Stand. Genomic Sci.">
        <title>Complete genome sequence of Ferrimonas balearica type strain (PAT).</title>
        <authorList>
            <person name="Nolan M."/>
            <person name="Sikorski J."/>
            <person name="Davenport K."/>
            <person name="Lucas S."/>
            <person name="Glavina Del Rio T."/>
            <person name="Tice H."/>
            <person name="Cheng J."/>
            <person name="Goodwin L."/>
            <person name="Pitluck S."/>
            <person name="Liolios K."/>
            <person name="Ivanova N."/>
            <person name="Mavromatis K."/>
            <person name="Ovchinnikova G."/>
            <person name="Pati A."/>
            <person name="Chen A."/>
            <person name="Palaniappan K."/>
            <person name="Land M."/>
            <person name="Hauser L."/>
            <person name="Chang Y."/>
            <person name="Jeffries C."/>
            <person name="Tapia R."/>
            <person name="Brettin T."/>
            <person name="Detter J."/>
            <person name="Han C."/>
            <person name="Yasawong M."/>
            <person name="Rohde M."/>
            <person name="Tindall B."/>
            <person name="Goker M."/>
            <person name="Woyke T."/>
            <person name="Bristow J."/>
            <person name="Eisen J."/>
            <person name="Markowitz V."/>
            <person name="Hugenholtz P."/>
            <person name="Kyrpides N."/>
            <person name="Klenk H."/>
            <person name="Lapidus A."/>
        </authorList>
    </citation>
    <scope>NUCLEOTIDE SEQUENCE [LARGE SCALE GENOMIC DNA]</scope>
    <source>
        <strain evidence="2">DSM 9799 / CCM 4581 / KCTC 23876 / PAT</strain>
    </source>
</reference>
<evidence type="ECO:0000313" key="2">
    <source>
        <dbReference type="Proteomes" id="UP000006683"/>
    </source>
</evidence>
<dbReference type="STRING" id="550540.Fbal_0438"/>
<dbReference type="EMBL" id="CP002209">
    <property type="protein sequence ID" value="ADN74652.1"/>
    <property type="molecule type" value="Genomic_DNA"/>
</dbReference>
<evidence type="ECO:0000313" key="1">
    <source>
        <dbReference type="EMBL" id="ADN74652.1"/>
    </source>
</evidence>
<dbReference type="Proteomes" id="UP000006683">
    <property type="component" value="Chromosome"/>
</dbReference>
<dbReference type="GeneID" id="67180685"/>